<dbReference type="PANTHER" id="PTHR38471">
    <property type="entry name" value="FOUR HELIX BUNDLE PROTEIN"/>
    <property type="match status" value="1"/>
</dbReference>
<dbReference type="Gene3D" id="1.20.1440.60">
    <property type="entry name" value="23S rRNA-intervening sequence"/>
    <property type="match status" value="1"/>
</dbReference>
<proteinExistence type="predicted"/>
<dbReference type="InterPro" id="IPR036583">
    <property type="entry name" value="23S_rRNA_IVS_sf"/>
</dbReference>
<evidence type="ECO:0000313" key="1">
    <source>
        <dbReference type="EMBL" id="KKR31128.1"/>
    </source>
</evidence>
<reference evidence="1 2" key="1">
    <citation type="journal article" date="2015" name="Nature">
        <title>rRNA introns, odd ribosomes, and small enigmatic genomes across a large radiation of phyla.</title>
        <authorList>
            <person name="Brown C.T."/>
            <person name="Hug L.A."/>
            <person name="Thomas B.C."/>
            <person name="Sharon I."/>
            <person name="Castelle C.J."/>
            <person name="Singh A."/>
            <person name="Wilkins M.J."/>
            <person name="Williams K.H."/>
            <person name="Banfield J.F."/>
        </authorList>
    </citation>
    <scope>NUCLEOTIDE SEQUENCE [LARGE SCALE GENOMIC DNA]</scope>
</reference>
<dbReference type="PANTHER" id="PTHR38471:SF2">
    <property type="entry name" value="FOUR HELIX BUNDLE PROTEIN"/>
    <property type="match status" value="1"/>
</dbReference>
<dbReference type="Proteomes" id="UP000034539">
    <property type="component" value="Unassembled WGS sequence"/>
</dbReference>
<dbReference type="Pfam" id="PF05635">
    <property type="entry name" value="23S_rRNA_IVP"/>
    <property type="match status" value="1"/>
</dbReference>
<protein>
    <recommendedName>
        <fullName evidence="3">Four helix bundle protein</fullName>
    </recommendedName>
</protein>
<gene>
    <name evidence="1" type="ORF">UT63_C0082G0003</name>
</gene>
<dbReference type="AlphaFoldDB" id="A0A0G0PTB5"/>
<dbReference type="EMBL" id="LBXN01000082">
    <property type="protein sequence ID" value="KKR31128.1"/>
    <property type="molecule type" value="Genomic_DNA"/>
</dbReference>
<dbReference type="NCBIfam" id="TIGR02436">
    <property type="entry name" value="four helix bundle protein"/>
    <property type="match status" value="1"/>
</dbReference>
<dbReference type="InterPro" id="IPR012657">
    <property type="entry name" value="23S_rRNA-intervening_sequence"/>
</dbReference>
<accession>A0A0G0PTB5</accession>
<dbReference type="SUPFAM" id="SSF158446">
    <property type="entry name" value="IVS-encoded protein-like"/>
    <property type="match status" value="1"/>
</dbReference>
<dbReference type="PIRSF" id="PIRSF035652">
    <property type="entry name" value="CHP02436"/>
    <property type="match status" value="1"/>
</dbReference>
<sequence>MTNSETRMTKNHVGVYDLTKRTIAFGERVINVVKSLPRDPSNYVLTDQFLRSGTSVGANYQEADAASSRRDFLNRIKLCKREAQETRYWLILIIHANPDFAKRLEGLLKESEELIRIFGAIISKTKKPNL</sequence>
<name>A0A0G0PTB5_9BACT</name>
<organism evidence="1 2">
    <name type="scientific">Candidatus Gottesmanbacteria bacterium GW2011_GWC2_39_8</name>
    <dbReference type="NCBI Taxonomy" id="1618450"/>
    <lineage>
        <taxon>Bacteria</taxon>
        <taxon>Candidatus Gottesmaniibacteriota</taxon>
    </lineage>
</organism>
<comment type="caution">
    <text evidence="1">The sequence shown here is derived from an EMBL/GenBank/DDBJ whole genome shotgun (WGS) entry which is preliminary data.</text>
</comment>
<evidence type="ECO:0008006" key="3">
    <source>
        <dbReference type="Google" id="ProtNLM"/>
    </source>
</evidence>
<evidence type="ECO:0000313" key="2">
    <source>
        <dbReference type="Proteomes" id="UP000034539"/>
    </source>
</evidence>